<dbReference type="Pfam" id="PF05794">
    <property type="entry name" value="Tcp11"/>
    <property type="match status" value="1"/>
</dbReference>
<evidence type="ECO:0000313" key="2">
    <source>
        <dbReference type="EMBL" id="RCH82023.1"/>
    </source>
</evidence>
<protein>
    <submittedName>
        <fullName evidence="2">T-complex protein 11</fullName>
    </submittedName>
</protein>
<dbReference type="PANTHER" id="PTHR12832">
    <property type="entry name" value="TESTIS-SPECIFIC PROTEIN PBS13 T-COMPLEX 11"/>
    <property type="match status" value="1"/>
</dbReference>
<comment type="caution">
    <text evidence="2">The sequence shown here is derived from an EMBL/GenBank/DDBJ whole genome shotgun (WGS) entry which is preliminary data.</text>
</comment>
<dbReference type="InterPro" id="IPR008862">
    <property type="entry name" value="Tcp11"/>
</dbReference>
<sequence length="230" mass="26776">RLLALVPQKSSVYERIEQEIDMDLIYQQIENNVFDIENIIRYLTDTMASMCAPVRDNQVEKIRQLATEPIEQLKLMSDLLDAMSLDLSNFRLRSLRRPLMTIAVDYEREKFAEMLNNGMIQLVKTQHWLSCHAQKKPVFEEAFVSLLEQPTLLTAETLPETLMLDVQRMSEFQNEFQANTLVATLLTLTRNFGPTSSLDELGVRFFRLLEDKETVVDNLAAEIERCVERW</sequence>
<gene>
    <name evidence="2" type="primary">TCP11</name>
    <name evidence="2" type="ORF">CU098_000917</name>
</gene>
<feature type="non-terminal residue" evidence="2">
    <location>
        <position position="1"/>
    </location>
</feature>
<dbReference type="AlphaFoldDB" id="A0A367IWE9"/>
<keyword evidence="3" id="KW-1185">Reference proteome</keyword>
<dbReference type="EMBL" id="PJQM01005264">
    <property type="protein sequence ID" value="RCH82023.1"/>
    <property type="molecule type" value="Genomic_DNA"/>
</dbReference>
<dbReference type="OrthoDB" id="276323at2759"/>
<accession>A0A367IWE9</accession>
<organism evidence="2 3">
    <name type="scientific">Rhizopus stolonifer</name>
    <name type="common">Rhizopus nigricans</name>
    <dbReference type="NCBI Taxonomy" id="4846"/>
    <lineage>
        <taxon>Eukaryota</taxon>
        <taxon>Fungi</taxon>
        <taxon>Fungi incertae sedis</taxon>
        <taxon>Mucoromycota</taxon>
        <taxon>Mucoromycotina</taxon>
        <taxon>Mucoromycetes</taxon>
        <taxon>Mucorales</taxon>
        <taxon>Mucorineae</taxon>
        <taxon>Rhizopodaceae</taxon>
        <taxon>Rhizopus</taxon>
    </lineage>
</organism>
<comment type="similarity">
    <text evidence="1">Belongs to the TCP11 family.</text>
</comment>
<dbReference type="STRING" id="4846.A0A367IWE9"/>
<proteinExistence type="inferred from homology"/>
<dbReference type="GO" id="GO:0010737">
    <property type="term" value="P:protein kinase A signaling"/>
    <property type="evidence" value="ECO:0007669"/>
    <property type="project" value="TreeGrafter"/>
</dbReference>
<reference evidence="2 3" key="1">
    <citation type="journal article" date="2018" name="G3 (Bethesda)">
        <title>Phylogenetic and Phylogenomic Definition of Rhizopus Species.</title>
        <authorList>
            <person name="Gryganskyi A.P."/>
            <person name="Golan J."/>
            <person name="Dolatabadi S."/>
            <person name="Mondo S."/>
            <person name="Robb S."/>
            <person name="Idnurm A."/>
            <person name="Muszewska A."/>
            <person name="Steczkiewicz K."/>
            <person name="Masonjones S."/>
            <person name="Liao H.L."/>
            <person name="Gajdeczka M.T."/>
            <person name="Anike F."/>
            <person name="Vuek A."/>
            <person name="Anishchenko I.M."/>
            <person name="Voigt K."/>
            <person name="de Hoog G.S."/>
            <person name="Smith M.E."/>
            <person name="Heitman J."/>
            <person name="Vilgalys R."/>
            <person name="Stajich J.E."/>
        </authorList>
    </citation>
    <scope>NUCLEOTIDE SEQUENCE [LARGE SCALE GENOMIC DNA]</scope>
    <source>
        <strain evidence="2 3">LSU 92-RS-03</strain>
    </source>
</reference>
<dbReference type="PANTHER" id="PTHR12832:SF11">
    <property type="entry name" value="LD23868P"/>
    <property type="match status" value="1"/>
</dbReference>
<dbReference type="Proteomes" id="UP000253551">
    <property type="component" value="Unassembled WGS sequence"/>
</dbReference>
<evidence type="ECO:0000256" key="1">
    <source>
        <dbReference type="ARBA" id="ARBA00010954"/>
    </source>
</evidence>
<evidence type="ECO:0000313" key="3">
    <source>
        <dbReference type="Proteomes" id="UP000253551"/>
    </source>
</evidence>
<name>A0A367IWE9_RHIST</name>